<keyword evidence="2" id="KW-0732">Signal</keyword>
<gene>
    <name evidence="3" type="ORF">CINS_0685</name>
</gene>
<feature type="chain" id="PRO_5002036651" description="SH3 domain-containing protein" evidence="2">
    <location>
        <begin position="20"/>
        <end position="400"/>
    </location>
</feature>
<feature type="transmembrane region" description="Helical" evidence="1">
    <location>
        <begin position="296"/>
        <end position="315"/>
    </location>
</feature>
<dbReference type="AlphaFoldDB" id="A0A0A8H1V6"/>
<dbReference type="GeneID" id="74431489"/>
<name>A0A0A8H1V6_9BACT</name>
<keyword evidence="1" id="KW-0472">Membrane</keyword>
<evidence type="ECO:0000256" key="1">
    <source>
        <dbReference type="SAM" id="Phobius"/>
    </source>
</evidence>
<evidence type="ECO:0008006" key="5">
    <source>
        <dbReference type="Google" id="ProtNLM"/>
    </source>
</evidence>
<proteinExistence type="predicted"/>
<dbReference type="STRING" id="1031564.CINS_0685"/>
<organism evidence="3 4">
    <name type="scientific">Campylobacter insulaenigrae NCTC 12927</name>
    <dbReference type="NCBI Taxonomy" id="1031564"/>
    <lineage>
        <taxon>Bacteria</taxon>
        <taxon>Pseudomonadati</taxon>
        <taxon>Campylobacterota</taxon>
        <taxon>Epsilonproteobacteria</taxon>
        <taxon>Campylobacterales</taxon>
        <taxon>Campylobacteraceae</taxon>
        <taxon>Campylobacter</taxon>
    </lineage>
</organism>
<evidence type="ECO:0000256" key="2">
    <source>
        <dbReference type="SAM" id="SignalP"/>
    </source>
</evidence>
<dbReference type="KEGG" id="cis:CINS_0685"/>
<dbReference type="EMBL" id="CP007770">
    <property type="protein sequence ID" value="AJC87655.1"/>
    <property type="molecule type" value="Genomic_DNA"/>
</dbReference>
<feature type="signal peptide" evidence="2">
    <location>
        <begin position="1"/>
        <end position="19"/>
    </location>
</feature>
<keyword evidence="1" id="KW-0812">Transmembrane</keyword>
<dbReference type="RefSeq" id="WP_039649854.1">
    <property type="nucleotide sequence ID" value="NZ_CP007770.1"/>
</dbReference>
<dbReference type="HOGENOM" id="CLU_046111_0_0_7"/>
<keyword evidence="1" id="KW-1133">Transmembrane helix</keyword>
<protein>
    <recommendedName>
        <fullName evidence="5">SH3 domain-containing protein</fullName>
    </recommendedName>
</protein>
<reference evidence="3 4" key="1">
    <citation type="journal article" date="2014" name="Genome Biol. Evol.">
        <title>Comparative Genomics of the Campylobacter lari Group.</title>
        <authorList>
            <person name="Miller W.G."/>
            <person name="Yee E."/>
            <person name="Chapman M.H."/>
            <person name="Smith T.P."/>
            <person name="Bono J.L."/>
            <person name="Huynh S."/>
            <person name="Parker C.T."/>
            <person name="Vandamme P."/>
            <person name="Luong K."/>
            <person name="Korlach J."/>
        </authorList>
    </citation>
    <scope>NUCLEOTIDE SEQUENCE [LARGE SCALE GENOMIC DNA]</scope>
    <source>
        <strain evidence="3 4">NCTC 12927</strain>
    </source>
</reference>
<feature type="transmembrane region" description="Helical" evidence="1">
    <location>
        <begin position="322"/>
        <end position="340"/>
    </location>
</feature>
<dbReference type="Proteomes" id="UP000031163">
    <property type="component" value="Chromosome"/>
</dbReference>
<sequence length="400" mass="46480">MLKSLKILLILILALNIFAQENSVFDNYNTLEKNFNSLDDQAKQIYNTIAPSDENDYETKIVKEDIPKTSLVLNTKEYKQKVYVDEIFPIDLEVITTTNTNFDLNISFEKSDDMLWINPNPIWQQKANSYNTTLWFQAKSLNAVLDKITIWISRNDKIIQSSSLIIKPISLEKIEAPINKYSHVVASNLEVKQIKANNFDNENMILFIELVGENTNLEGFEIKDIQKQGVEAIKGDFSKQSAFYYAILDKNKSKFDFSYFNTAKKELKDFSLKIELKEDSISTQSDLNPKTNDFNFYKQILFWCFCFIFAMWFIFKKSYIALGFAVLTLIASFLSYNNIYKASLKAQSKIQILPTSNSTYFYSGEQDQEVEVLDKRENYRKILFKNGKIGWVKNEDLAKN</sequence>
<evidence type="ECO:0000313" key="4">
    <source>
        <dbReference type="Proteomes" id="UP000031163"/>
    </source>
</evidence>
<evidence type="ECO:0000313" key="3">
    <source>
        <dbReference type="EMBL" id="AJC87655.1"/>
    </source>
</evidence>
<accession>A0A0A8H1V6</accession>